<organism evidence="5">
    <name type="scientific">uncultured Dysgonomonas sp</name>
    <dbReference type="NCBI Taxonomy" id="206096"/>
    <lineage>
        <taxon>Bacteria</taxon>
        <taxon>Pseudomonadati</taxon>
        <taxon>Bacteroidota</taxon>
        <taxon>Bacteroidia</taxon>
        <taxon>Bacteroidales</taxon>
        <taxon>Dysgonomonadaceae</taxon>
        <taxon>Dysgonomonas</taxon>
        <taxon>environmental samples</taxon>
    </lineage>
</organism>
<dbReference type="InterPro" id="IPR036821">
    <property type="entry name" value="Peptide_deformylase_sf"/>
</dbReference>
<dbReference type="PRINTS" id="PR01576">
    <property type="entry name" value="PDEFORMYLASE"/>
</dbReference>
<keyword evidence="2 4" id="KW-0479">Metal-binding</keyword>
<evidence type="ECO:0000256" key="1">
    <source>
        <dbReference type="ARBA" id="ARBA00010759"/>
    </source>
</evidence>
<dbReference type="PIRSF" id="PIRSF004749">
    <property type="entry name" value="Pep_def"/>
    <property type="match status" value="1"/>
</dbReference>
<comment type="function">
    <text evidence="4">Removes the formyl group from the N-terminal Met of newly synthesized proteins. Requires at least a dipeptide for an efficient rate of reaction. N-terminal L-methionine is a prerequisite for activity but the enzyme has broad specificity at other positions.</text>
</comment>
<dbReference type="Gene3D" id="3.90.45.10">
    <property type="entry name" value="Peptide deformylase"/>
    <property type="match status" value="1"/>
</dbReference>
<dbReference type="NCBIfam" id="TIGR00079">
    <property type="entry name" value="pept_deformyl"/>
    <property type="match status" value="1"/>
</dbReference>
<protein>
    <recommendedName>
        <fullName evidence="4">Peptide deformylase</fullName>
        <shortName evidence="4">PDF</shortName>
        <ecNumber evidence="4">3.5.1.88</ecNumber>
    </recommendedName>
    <alternativeName>
        <fullName evidence="4">Polypeptide deformylase</fullName>
    </alternativeName>
</protein>
<reference evidence="5" key="1">
    <citation type="submission" date="2016-04" db="EMBL/GenBank/DDBJ databases">
        <authorList>
            <person name="Evans L.H."/>
            <person name="Alamgir A."/>
            <person name="Owens N."/>
            <person name="Weber N.D."/>
            <person name="Virtaneva K."/>
            <person name="Barbian K."/>
            <person name="Babar A."/>
            <person name="Rosenke K."/>
        </authorList>
    </citation>
    <scope>NUCLEOTIDE SEQUENCE</scope>
    <source>
        <strain evidence="5">86-1</strain>
    </source>
</reference>
<dbReference type="EC" id="3.5.1.88" evidence="4"/>
<comment type="cofactor">
    <cofactor evidence="4">
        <name>Fe(2+)</name>
        <dbReference type="ChEBI" id="CHEBI:29033"/>
    </cofactor>
    <text evidence="4">Binds 1 Fe(2+) ion.</text>
</comment>
<keyword evidence="3 4" id="KW-0378">Hydrolase</keyword>
<keyword evidence="4" id="KW-0648">Protein biosynthesis</keyword>
<dbReference type="PANTHER" id="PTHR10458:SF22">
    <property type="entry name" value="PEPTIDE DEFORMYLASE"/>
    <property type="match status" value="1"/>
</dbReference>
<dbReference type="Pfam" id="PF01327">
    <property type="entry name" value="Pep_deformylase"/>
    <property type="match status" value="1"/>
</dbReference>
<feature type="binding site" evidence="4">
    <location>
        <position position="98"/>
    </location>
    <ligand>
        <name>Fe cation</name>
        <dbReference type="ChEBI" id="CHEBI:24875"/>
    </ligand>
</feature>
<dbReference type="RefSeq" id="WP_296939708.1">
    <property type="nucleotide sequence ID" value="NZ_LT599032.1"/>
</dbReference>
<dbReference type="GO" id="GO:0046872">
    <property type="term" value="F:metal ion binding"/>
    <property type="evidence" value="ECO:0007669"/>
    <property type="project" value="UniProtKB-KW"/>
</dbReference>
<proteinExistence type="inferred from homology"/>
<dbReference type="GO" id="GO:0042586">
    <property type="term" value="F:peptide deformylase activity"/>
    <property type="evidence" value="ECO:0007669"/>
    <property type="project" value="UniProtKB-UniRule"/>
</dbReference>
<dbReference type="GO" id="GO:0006412">
    <property type="term" value="P:translation"/>
    <property type="evidence" value="ECO:0007669"/>
    <property type="project" value="UniProtKB-UniRule"/>
</dbReference>
<dbReference type="PANTHER" id="PTHR10458">
    <property type="entry name" value="PEPTIDE DEFORMYLASE"/>
    <property type="match status" value="1"/>
</dbReference>
<dbReference type="NCBIfam" id="NF001159">
    <property type="entry name" value="PRK00150.1-3"/>
    <property type="match status" value="1"/>
</dbReference>
<evidence type="ECO:0000256" key="4">
    <source>
        <dbReference type="HAMAP-Rule" id="MF_00163"/>
    </source>
</evidence>
<sequence length="187" mass="21534">MILPIYLYGHSVLRKKSRDISPDYPNLKELIENMFETMYNADGIGLAAPQIGLDIRLFVIDLEPLAEDNPIYSGFKKVFINPVIIEETGEVVKMEEGCLSIPGINESVDRNEKIRIQYLDENFVSHDEVYDAFFARCIQHEYDHIEGILFIDKISGIRKQLIKSKLNNLIKGRTNCHYKVKPSDNKN</sequence>
<evidence type="ECO:0000313" key="5">
    <source>
        <dbReference type="EMBL" id="SBV96235.1"/>
    </source>
</evidence>
<dbReference type="SUPFAM" id="SSF56420">
    <property type="entry name" value="Peptide deformylase"/>
    <property type="match status" value="1"/>
</dbReference>
<gene>
    <name evidence="4 5" type="primary">def</name>
    <name evidence="5" type="ORF">KL86DYS1_11595</name>
</gene>
<comment type="similarity">
    <text evidence="1 4">Belongs to the polypeptide deformylase family.</text>
</comment>
<dbReference type="HAMAP" id="MF_00163">
    <property type="entry name" value="Pep_deformylase"/>
    <property type="match status" value="1"/>
</dbReference>
<comment type="catalytic activity">
    <reaction evidence="4">
        <text>N-terminal N-formyl-L-methionyl-[peptide] + H2O = N-terminal L-methionyl-[peptide] + formate</text>
        <dbReference type="Rhea" id="RHEA:24420"/>
        <dbReference type="Rhea" id="RHEA-COMP:10639"/>
        <dbReference type="Rhea" id="RHEA-COMP:10640"/>
        <dbReference type="ChEBI" id="CHEBI:15377"/>
        <dbReference type="ChEBI" id="CHEBI:15740"/>
        <dbReference type="ChEBI" id="CHEBI:49298"/>
        <dbReference type="ChEBI" id="CHEBI:64731"/>
        <dbReference type="EC" id="3.5.1.88"/>
    </reaction>
</comment>
<accession>A0A212JAH2</accession>
<dbReference type="AlphaFoldDB" id="A0A212JAH2"/>
<evidence type="ECO:0000256" key="2">
    <source>
        <dbReference type="ARBA" id="ARBA00022723"/>
    </source>
</evidence>
<dbReference type="EMBL" id="FLUM01000001">
    <property type="protein sequence ID" value="SBV96235.1"/>
    <property type="molecule type" value="Genomic_DNA"/>
</dbReference>
<dbReference type="InterPro" id="IPR023635">
    <property type="entry name" value="Peptide_deformylase"/>
</dbReference>
<dbReference type="CDD" id="cd00487">
    <property type="entry name" value="Pep_deformylase"/>
    <property type="match status" value="1"/>
</dbReference>
<keyword evidence="4" id="KW-0408">Iron</keyword>
<feature type="binding site" evidence="4">
    <location>
        <position position="144"/>
    </location>
    <ligand>
        <name>Fe cation</name>
        <dbReference type="ChEBI" id="CHEBI:24875"/>
    </ligand>
</feature>
<feature type="binding site" evidence="4">
    <location>
        <position position="140"/>
    </location>
    <ligand>
        <name>Fe cation</name>
        <dbReference type="ChEBI" id="CHEBI:24875"/>
    </ligand>
</feature>
<name>A0A212JAH2_9BACT</name>
<feature type="active site" evidence="4">
    <location>
        <position position="141"/>
    </location>
</feature>
<evidence type="ECO:0000256" key="3">
    <source>
        <dbReference type="ARBA" id="ARBA00022801"/>
    </source>
</evidence>